<feature type="compositionally biased region" description="Polar residues" evidence="4">
    <location>
        <begin position="895"/>
        <end position="914"/>
    </location>
</feature>
<dbReference type="SUPFAM" id="SSF48371">
    <property type="entry name" value="ARM repeat"/>
    <property type="match status" value="1"/>
</dbReference>
<dbReference type="PROSITE" id="PS50297">
    <property type="entry name" value="ANK_REP_REGION"/>
    <property type="match status" value="1"/>
</dbReference>
<feature type="region of interest" description="Disordered" evidence="4">
    <location>
        <begin position="1398"/>
        <end position="1429"/>
    </location>
</feature>
<dbReference type="Proteomes" id="UP001497392">
    <property type="component" value="Unassembled WGS sequence"/>
</dbReference>
<organism evidence="5 6">
    <name type="scientific">Coccomyxa viridis</name>
    <dbReference type="NCBI Taxonomy" id="1274662"/>
    <lineage>
        <taxon>Eukaryota</taxon>
        <taxon>Viridiplantae</taxon>
        <taxon>Chlorophyta</taxon>
        <taxon>core chlorophytes</taxon>
        <taxon>Trebouxiophyceae</taxon>
        <taxon>Trebouxiophyceae incertae sedis</taxon>
        <taxon>Coccomyxaceae</taxon>
        <taxon>Coccomyxa</taxon>
    </lineage>
</organism>
<name>A0ABP1FXU5_9CHLO</name>
<protein>
    <submittedName>
        <fullName evidence="5">G7437 protein</fullName>
    </submittedName>
</protein>
<dbReference type="Gene3D" id="1.25.10.10">
    <property type="entry name" value="Leucine-rich Repeat Variant"/>
    <property type="match status" value="1"/>
</dbReference>
<feature type="region of interest" description="Disordered" evidence="4">
    <location>
        <begin position="1441"/>
        <end position="1543"/>
    </location>
</feature>
<evidence type="ECO:0000256" key="2">
    <source>
        <dbReference type="ARBA" id="ARBA00023043"/>
    </source>
</evidence>
<feature type="region of interest" description="Disordered" evidence="4">
    <location>
        <begin position="1092"/>
        <end position="1122"/>
    </location>
</feature>
<evidence type="ECO:0000313" key="6">
    <source>
        <dbReference type="Proteomes" id="UP001497392"/>
    </source>
</evidence>
<feature type="region of interest" description="Disordered" evidence="4">
    <location>
        <begin position="955"/>
        <end position="989"/>
    </location>
</feature>
<dbReference type="Gene3D" id="1.25.40.20">
    <property type="entry name" value="Ankyrin repeat-containing domain"/>
    <property type="match status" value="1"/>
</dbReference>
<feature type="compositionally biased region" description="Polar residues" evidence="4">
    <location>
        <begin position="1447"/>
        <end position="1457"/>
    </location>
</feature>
<feature type="compositionally biased region" description="Low complexity" evidence="4">
    <location>
        <begin position="1051"/>
        <end position="1065"/>
    </location>
</feature>
<gene>
    <name evidence="5" type="primary">g7437</name>
    <name evidence="5" type="ORF">VP750_LOCUS6367</name>
</gene>
<evidence type="ECO:0000256" key="3">
    <source>
        <dbReference type="PROSITE-ProRule" id="PRU00023"/>
    </source>
</evidence>
<proteinExistence type="predicted"/>
<dbReference type="InterPro" id="IPR011989">
    <property type="entry name" value="ARM-like"/>
</dbReference>
<evidence type="ECO:0000256" key="1">
    <source>
        <dbReference type="ARBA" id="ARBA00022737"/>
    </source>
</evidence>
<feature type="compositionally biased region" description="Low complexity" evidence="4">
    <location>
        <begin position="876"/>
        <end position="893"/>
    </location>
</feature>
<accession>A0ABP1FXU5</accession>
<feature type="region of interest" description="Disordered" evidence="4">
    <location>
        <begin position="1587"/>
        <end position="1623"/>
    </location>
</feature>
<dbReference type="InterPro" id="IPR051165">
    <property type="entry name" value="Multifunctional_ANK_Repeat"/>
</dbReference>
<keyword evidence="2 3" id="KW-0040">ANK repeat</keyword>
<dbReference type="SMART" id="SM00248">
    <property type="entry name" value="ANK"/>
    <property type="match status" value="1"/>
</dbReference>
<dbReference type="SUPFAM" id="SSF48403">
    <property type="entry name" value="Ankyrin repeat"/>
    <property type="match status" value="1"/>
</dbReference>
<dbReference type="InterPro" id="IPR016024">
    <property type="entry name" value="ARM-type_fold"/>
</dbReference>
<dbReference type="InterPro" id="IPR002110">
    <property type="entry name" value="Ankyrin_rpt"/>
</dbReference>
<dbReference type="EMBL" id="CAXHTA020000011">
    <property type="protein sequence ID" value="CAL5224708.1"/>
    <property type="molecule type" value="Genomic_DNA"/>
</dbReference>
<feature type="compositionally biased region" description="Polar residues" evidence="4">
    <location>
        <begin position="815"/>
        <end position="824"/>
    </location>
</feature>
<feature type="region of interest" description="Disordered" evidence="4">
    <location>
        <begin position="1050"/>
        <end position="1069"/>
    </location>
</feature>
<feature type="region of interest" description="Disordered" evidence="4">
    <location>
        <begin position="803"/>
        <end position="917"/>
    </location>
</feature>
<keyword evidence="6" id="KW-1185">Reference proteome</keyword>
<evidence type="ECO:0000256" key="4">
    <source>
        <dbReference type="SAM" id="MobiDB-lite"/>
    </source>
</evidence>
<feature type="region of interest" description="Disordered" evidence="4">
    <location>
        <begin position="714"/>
        <end position="736"/>
    </location>
</feature>
<evidence type="ECO:0000313" key="5">
    <source>
        <dbReference type="EMBL" id="CAL5224708.1"/>
    </source>
</evidence>
<keyword evidence="1" id="KW-0677">Repeat</keyword>
<dbReference type="Pfam" id="PF12796">
    <property type="entry name" value="Ank_2"/>
    <property type="match status" value="1"/>
</dbReference>
<feature type="repeat" description="ANK" evidence="3">
    <location>
        <begin position="389"/>
        <end position="421"/>
    </location>
</feature>
<dbReference type="PROSITE" id="PS50088">
    <property type="entry name" value="ANK_REPEAT"/>
    <property type="match status" value="1"/>
</dbReference>
<reference evidence="5 6" key="1">
    <citation type="submission" date="2024-06" db="EMBL/GenBank/DDBJ databases">
        <authorList>
            <person name="Kraege A."/>
            <person name="Thomma B."/>
        </authorList>
    </citation>
    <scope>NUCLEOTIDE SEQUENCE [LARGE SCALE GENOMIC DNA]</scope>
</reference>
<dbReference type="PANTHER" id="PTHR24123">
    <property type="entry name" value="ANKYRIN REPEAT-CONTAINING"/>
    <property type="match status" value="1"/>
</dbReference>
<feature type="region of interest" description="Disordered" evidence="4">
    <location>
        <begin position="1197"/>
        <end position="1277"/>
    </location>
</feature>
<dbReference type="PANTHER" id="PTHR24123:SF33">
    <property type="entry name" value="PROTEIN HOS4"/>
    <property type="match status" value="1"/>
</dbReference>
<feature type="compositionally biased region" description="Polar residues" evidence="4">
    <location>
        <begin position="1608"/>
        <end position="1623"/>
    </location>
</feature>
<sequence length="1652" mass="174274">MQQSLESAKAALQSSSVPAQLFGTETLLDVARTTVGKRLIVSQGALSSLCDGMADGRIKSQAFGDGLRVLETVAAGGTAACESGPACGMPSTCVGIMLTIFSSSTQPHEHRLQAGRVAASLLNSHKCQRTALREGRGFDSLATQLKGSKDDKAFVHLSLEIVARAVRSDGYCKSALAEREDILQSIAQLLAYEQMAPPALIAVVAFLCCAPGMHTLSRQCCGALCRAGIAPPLVGLLASEADGARCTEVLEIARRLASSGPEGLAVLRDAGLLQACLFIIESAAPGSHNAKCAVNLVGRSAEWDECSRRLLAEEEAHLTLLQALHIADFEELPLKYDICEVLSKLGSSDPDSSSTGGKRLLHWSAQFGDAELCERYLRSYPLVDPQDERGNTPLHLAVCNDRRDAVELLLDMNASTTVMNKARQTPRDLAVPQTDVWALLDEEAEWRSLLEMQRPCRVRLVGWEGPSECTFCPTLGVLRLRGLSAHIKASVPQMRRLLRPRKTVQPGSFVVSVPLPHTAVISQPRGLEVHINFNGVDRVLGQTLIPSSSDGRVTVVELWLCTDSLAEADNVEKALKRLQLRIYPDIVAFSQAYLAYSQMYEQCKADQIDACTQYSKMYLAVQAGHATPQLGQQLEQLWQQVEEGRNAVIEAHQGLLDMADGAIARLTTMRVECEKAAESAGGDALWELLGDRALATLHLVRAYRERSLHAAYSGLLPPQPHHSSDDSEGPAGAESMDQLLSGAGASAKAAPLISTDRELIIAAKALSAECKEALAQPQAQASSSRLSVYTAVSPAPVDLWSVGSSRAVPGEEPQACSSGSSPVEQAQLAGAVPCGDSERGLMAPTPPQKAQRRPRRSGSSGSPSEDNLSMTGLIDSGSEGVSNKSSSKVAASAHIQGSRTSSADTEVSLHSSSDNSEKGIRHVDRFLSAAAHFAMAAMATYDSEPYDNELYDSEPALPVPMPEATKPGKSRAARRLSTDAPSDAESHPVTAVNSSAAEPCLQEAADAAQQAGNLRACTSPRASLGIEVEEPCRPFQRHLLPDTQKEWRRSGSFTFPRTPPRTSTGHSEEFTFRRATASEPCEAIGFPRLARQHPSPLSQHASLAKMASVDSRPGTGGLPDPEEVRQLLETGESSQWRPDPTHATMAQVLTHEVDVRGPAADGLAELSALLGSADWAPLDTSAQAALAQASSAMAPADYLSGRPPLPDSRPRHPKPAASTVLPPIDSGIVGGLALSHEPLTRPPTPGPPDRINTTGQSKDGEHAPQHTLPNILTGDSVPLDDAKVQEDREKIASRAGKEPARMPLTEEGKAEFVKVLTAKIAEAAQQVALGAISSSVNVAGEAVKDAPSWAGPDVIIATTMDKLDHILASAIESGVAQAAALASTMSADDLANKWHERKQRALPSSPAVTPGSPSGSFRGSPSAAKGPISARFPSFAEHGRKALASGNHPTGANSALDSSAGKDLHASGESAMLEPSSPADTHTEENLSAAAEQRSNDAVMADAGSAPDGGAESDASTSSNDARLRSPAKKAKQVFPGPQKPAMPELQLTKTRDLVPLMMDPFGQAGMSAMAMQEGAFGAGVYSSAGSVGKVSPRRRKERGRASIGRSRLTSAGESFSALSTGVSSMSSGHLAAAGQQFESALLDSNCSGLSE</sequence>
<comment type="caution">
    <text evidence="5">The sequence shown here is derived from an EMBL/GenBank/DDBJ whole genome shotgun (WGS) entry which is preliminary data.</text>
</comment>
<feature type="compositionally biased region" description="Low complexity" evidence="4">
    <location>
        <begin position="1410"/>
        <end position="1422"/>
    </location>
</feature>
<dbReference type="InterPro" id="IPR036770">
    <property type="entry name" value="Ankyrin_rpt-contain_sf"/>
</dbReference>